<evidence type="ECO:0000313" key="3">
    <source>
        <dbReference type="Proteomes" id="UP001066276"/>
    </source>
</evidence>
<protein>
    <submittedName>
        <fullName evidence="2">Uncharacterized protein</fullName>
    </submittedName>
</protein>
<comment type="caution">
    <text evidence="2">The sequence shown here is derived from an EMBL/GenBank/DDBJ whole genome shotgun (WGS) entry which is preliminary data.</text>
</comment>
<gene>
    <name evidence="2" type="ORF">NDU88_006851</name>
</gene>
<evidence type="ECO:0000313" key="2">
    <source>
        <dbReference type="EMBL" id="KAJ1128473.1"/>
    </source>
</evidence>
<dbReference type="EMBL" id="JANPWB010000011">
    <property type="protein sequence ID" value="KAJ1128473.1"/>
    <property type="molecule type" value="Genomic_DNA"/>
</dbReference>
<sequence length="150" mass="15906">MQPDDPSCQSDQMGRPEGRKGSPGALSSGDQRTKTRMGTPALGPARALAWGPAGAPELKPEGEASPGPTDSQARDTWSTAGWRKGVPAQGLVGARQKPLNPNRQDKPPQARWTARHGLLRVWQAGGRERLPQGPVGARPGPLNPNWQGKS</sequence>
<evidence type="ECO:0000256" key="1">
    <source>
        <dbReference type="SAM" id="MobiDB-lite"/>
    </source>
</evidence>
<feature type="region of interest" description="Disordered" evidence="1">
    <location>
        <begin position="1"/>
        <end position="150"/>
    </location>
</feature>
<dbReference type="AlphaFoldDB" id="A0AAV7PRV6"/>
<keyword evidence="3" id="KW-1185">Reference proteome</keyword>
<organism evidence="2 3">
    <name type="scientific">Pleurodeles waltl</name>
    <name type="common">Iberian ribbed newt</name>
    <dbReference type="NCBI Taxonomy" id="8319"/>
    <lineage>
        <taxon>Eukaryota</taxon>
        <taxon>Metazoa</taxon>
        <taxon>Chordata</taxon>
        <taxon>Craniata</taxon>
        <taxon>Vertebrata</taxon>
        <taxon>Euteleostomi</taxon>
        <taxon>Amphibia</taxon>
        <taxon>Batrachia</taxon>
        <taxon>Caudata</taxon>
        <taxon>Salamandroidea</taxon>
        <taxon>Salamandridae</taxon>
        <taxon>Pleurodelinae</taxon>
        <taxon>Pleurodeles</taxon>
    </lineage>
</organism>
<feature type="compositionally biased region" description="Polar residues" evidence="1">
    <location>
        <begin position="68"/>
        <end position="79"/>
    </location>
</feature>
<name>A0AAV7PRV6_PLEWA</name>
<proteinExistence type="predicted"/>
<accession>A0AAV7PRV6</accession>
<reference evidence="2" key="1">
    <citation type="journal article" date="2022" name="bioRxiv">
        <title>Sequencing and chromosome-scale assembly of the giantPleurodeles waltlgenome.</title>
        <authorList>
            <person name="Brown T."/>
            <person name="Elewa A."/>
            <person name="Iarovenko S."/>
            <person name="Subramanian E."/>
            <person name="Araus A.J."/>
            <person name="Petzold A."/>
            <person name="Susuki M."/>
            <person name="Suzuki K.-i.T."/>
            <person name="Hayashi T."/>
            <person name="Toyoda A."/>
            <person name="Oliveira C."/>
            <person name="Osipova E."/>
            <person name="Leigh N.D."/>
            <person name="Simon A."/>
            <person name="Yun M.H."/>
        </authorList>
    </citation>
    <scope>NUCLEOTIDE SEQUENCE</scope>
    <source>
        <strain evidence="2">20211129_DDA</strain>
        <tissue evidence="2">Liver</tissue>
    </source>
</reference>
<dbReference type="Proteomes" id="UP001066276">
    <property type="component" value="Chromosome 7"/>
</dbReference>